<evidence type="ECO:0000313" key="2">
    <source>
        <dbReference type="Proteomes" id="UP001457282"/>
    </source>
</evidence>
<organism evidence="1 2">
    <name type="scientific">Rubus argutus</name>
    <name type="common">Southern blackberry</name>
    <dbReference type="NCBI Taxonomy" id="59490"/>
    <lineage>
        <taxon>Eukaryota</taxon>
        <taxon>Viridiplantae</taxon>
        <taxon>Streptophyta</taxon>
        <taxon>Embryophyta</taxon>
        <taxon>Tracheophyta</taxon>
        <taxon>Spermatophyta</taxon>
        <taxon>Magnoliopsida</taxon>
        <taxon>eudicotyledons</taxon>
        <taxon>Gunneridae</taxon>
        <taxon>Pentapetalae</taxon>
        <taxon>rosids</taxon>
        <taxon>fabids</taxon>
        <taxon>Rosales</taxon>
        <taxon>Rosaceae</taxon>
        <taxon>Rosoideae</taxon>
        <taxon>Rosoideae incertae sedis</taxon>
        <taxon>Rubus</taxon>
    </lineage>
</organism>
<sequence length="158" mass="16738">MLSFDIEMSPKATSFTVAGIPLCRPTSLAAALNTDAVVGPCFSHRIAPPLPANPNPKRPVPSLNKLDAASLPKSVAVLAVDSGPRRFLWRQTKITPRITQAASAHPILPTVTRHLLAFLPQPPLSSPSALCPGRNSPVLAATDLPLRRRVASNPAHQA</sequence>
<dbReference type="Proteomes" id="UP001457282">
    <property type="component" value="Unassembled WGS sequence"/>
</dbReference>
<dbReference type="AlphaFoldDB" id="A0AAW1VYG5"/>
<accession>A0AAW1VYG5</accession>
<reference evidence="1 2" key="1">
    <citation type="journal article" date="2023" name="G3 (Bethesda)">
        <title>A chromosome-length genome assembly and annotation of blackberry (Rubus argutus, cv. 'Hillquist').</title>
        <authorList>
            <person name="Bruna T."/>
            <person name="Aryal R."/>
            <person name="Dudchenko O."/>
            <person name="Sargent D.J."/>
            <person name="Mead D."/>
            <person name="Buti M."/>
            <person name="Cavallini A."/>
            <person name="Hytonen T."/>
            <person name="Andres J."/>
            <person name="Pham M."/>
            <person name="Weisz D."/>
            <person name="Mascagni F."/>
            <person name="Usai G."/>
            <person name="Natali L."/>
            <person name="Bassil N."/>
            <person name="Fernandez G.E."/>
            <person name="Lomsadze A."/>
            <person name="Armour M."/>
            <person name="Olukolu B."/>
            <person name="Poorten T."/>
            <person name="Britton C."/>
            <person name="Davik J."/>
            <person name="Ashrafi H."/>
            <person name="Aiden E.L."/>
            <person name="Borodovsky M."/>
            <person name="Worthington M."/>
        </authorList>
    </citation>
    <scope>NUCLEOTIDE SEQUENCE [LARGE SCALE GENOMIC DNA]</scope>
    <source>
        <strain evidence="1">PI 553951</strain>
    </source>
</reference>
<evidence type="ECO:0000313" key="1">
    <source>
        <dbReference type="EMBL" id="KAK9912101.1"/>
    </source>
</evidence>
<proteinExistence type="predicted"/>
<gene>
    <name evidence="1" type="ORF">M0R45_035976</name>
</gene>
<keyword evidence="2" id="KW-1185">Reference proteome</keyword>
<comment type="caution">
    <text evidence="1">The sequence shown here is derived from an EMBL/GenBank/DDBJ whole genome shotgun (WGS) entry which is preliminary data.</text>
</comment>
<name>A0AAW1VYG5_RUBAR</name>
<dbReference type="EMBL" id="JBEDUW010000007">
    <property type="protein sequence ID" value="KAK9912101.1"/>
    <property type="molecule type" value="Genomic_DNA"/>
</dbReference>
<protein>
    <submittedName>
        <fullName evidence="1">Uncharacterized protein</fullName>
    </submittedName>
</protein>